<reference evidence="2 3" key="1">
    <citation type="journal article" date="2015" name="Genome Biol. Evol.">
        <title>Comparative Genomics of a Bacterivorous Green Alga Reveals Evolutionary Causalities and Consequences of Phago-Mixotrophic Mode of Nutrition.</title>
        <authorList>
            <person name="Burns J.A."/>
            <person name="Paasch A."/>
            <person name="Narechania A."/>
            <person name="Kim E."/>
        </authorList>
    </citation>
    <scope>NUCLEOTIDE SEQUENCE [LARGE SCALE GENOMIC DNA]</scope>
    <source>
        <strain evidence="2 3">PLY_AMNH</strain>
    </source>
</reference>
<dbReference type="Proteomes" id="UP001190700">
    <property type="component" value="Unassembled WGS sequence"/>
</dbReference>
<feature type="coiled-coil region" evidence="1">
    <location>
        <begin position="55"/>
        <end position="82"/>
    </location>
</feature>
<dbReference type="EMBL" id="LGRX02014614">
    <property type="protein sequence ID" value="KAK3264331.1"/>
    <property type="molecule type" value="Genomic_DNA"/>
</dbReference>
<proteinExistence type="predicted"/>
<keyword evidence="1" id="KW-0175">Coiled coil</keyword>
<protein>
    <submittedName>
        <fullName evidence="2">Uncharacterized protein</fullName>
    </submittedName>
</protein>
<evidence type="ECO:0000313" key="2">
    <source>
        <dbReference type="EMBL" id="KAK3264331.1"/>
    </source>
</evidence>
<accession>A0AAE0KXF7</accession>
<name>A0AAE0KXF7_9CHLO</name>
<evidence type="ECO:0000256" key="1">
    <source>
        <dbReference type="SAM" id="Coils"/>
    </source>
</evidence>
<evidence type="ECO:0000313" key="3">
    <source>
        <dbReference type="Proteomes" id="UP001190700"/>
    </source>
</evidence>
<keyword evidence="3" id="KW-1185">Reference proteome</keyword>
<dbReference type="AlphaFoldDB" id="A0AAE0KXF7"/>
<organism evidence="2 3">
    <name type="scientific">Cymbomonas tetramitiformis</name>
    <dbReference type="NCBI Taxonomy" id="36881"/>
    <lineage>
        <taxon>Eukaryota</taxon>
        <taxon>Viridiplantae</taxon>
        <taxon>Chlorophyta</taxon>
        <taxon>Pyramimonadophyceae</taxon>
        <taxon>Pyramimonadales</taxon>
        <taxon>Pyramimonadaceae</taxon>
        <taxon>Cymbomonas</taxon>
    </lineage>
</organism>
<sequence>MADLMKCTTGPWEEAFSIENNRKSWERIGLCPFTRAVYWELRRKEGKARKTVAKAEGVNLEVAEEKQQAAEVSEKRKRERCKGVGEVGQVLQVGRGIGRSWGGS</sequence>
<gene>
    <name evidence="2" type="ORF">CYMTET_26911</name>
</gene>
<comment type="caution">
    <text evidence="2">The sequence shown here is derived from an EMBL/GenBank/DDBJ whole genome shotgun (WGS) entry which is preliminary data.</text>
</comment>